<reference evidence="3" key="1">
    <citation type="journal article" date="2019" name="Int. J. Syst. Evol. Microbiol.">
        <title>The Global Catalogue of Microorganisms (GCM) 10K type strain sequencing project: providing services to taxonomists for standard genome sequencing and annotation.</title>
        <authorList>
            <consortium name="The Broad Institute Genomics Platform"/>
            <consortium name="The Broad Institute Genome Sequencing Center for Infectious Disease"/>
            <person name="Wu L."/>
            <person name="Ma J."/>
        </authorList>
    </citation>
    <scope>NUCLEOTIDE SEQUENCE [LARGE SCALE GENOMIC DNA]</scope>
    <source>
        <strain evidence="3">CCUG 55995</strain>
    </source>
</reference>
<name>A0ABV9I589_9DEIO</name>
<comment type="caution">
    <text evidence="2">The sequence shown here is derived from an EMBL/GenBank/DDBJ whole genome shotgun (WGS) entry which is preliminary data.</text>
</comment>
<protein>
    <recommendedName>
        <fullName evidence="4">OstA family protein</fullName>
    </recommendedName>
</protein>
<dbReference type="RefSeq" id="WP_380060495.1">
    <property type="nucleotide sequence ID" value="NZ_JBHSEI010000001.1"/>
</dbReference>
<sequence length="222" mass="22807">MSRPFHPRPALLAALTTLGLLGHAALSGAQAVSFAGLNITPRGEQKLNLDTGATDLPEGGTATDAGSGMKLVAARMQLRPGQTLVAQDATLTTRQGGTLKAAQVTYDLKAGTVVATGGVTYRDSRFEALSAPGMALYLKSGFVTAGGGVKAQRPNLSASGLVFDPNTMQVLLTGPAQVSQGALRASTAAGGRLVMVFGGNRLLRATSTPDNVTLARFRPYLK</sequence>
<evidence type="ECO:0000256" key="1">
    <source>
        <dbReference type="SAM" id="SignalP"/>
    </source>
</evidence>
<evidence type="ECO:0000313" key="2">
    <source>
        <dbReference type="EMBL" id="MFC4637477.1"/>
    </source>
</evidence>
<organism evidence="2 3">
    <name type="scientific">Deinococcus hohokamensis</name>
    <dbReference type="NCBI Taxonomy" id="309883"/>
    <lineage>
        <taxon>Bacteria</taxon>
        <taxon>Thermotogati</taxon>
        <taxon>Deinococcota</taxon>
        <taxon>Deinococci</taxon>
        <taxon>Deinococcales</taxon>
        <taxon>Deinococcaceae</taxon>
        <taxon>Deinococcus</taxon>
    </lineage>
</organism>
<gene>
    <name evidence="2" type="ORF">ACFO0D_03875</name>
</gene>
<keyword evidence="3" id="KW-1185">Reference proteome</keyword>
<evidence type="ECO:0008006" key="4">
    <source>
        <dbReference type="Google" id="ProtNLM"/>
    </source>
</evidence>
<accession>A0ABV9I589</accession>
<dbReference type="EMBL" id="JBHSEI010000001">
    <property type="protein sequence ID" value="MFC4637477.1"/>
    <property type="molecule type" value="Genomic_DNA"/>
</dbReference>
<keyword evidence="1" id="KW-0732">Signal</keyword>
<proteinExistence type="predicted"/>
<dbReference type="Proteomes" id="UP001595952">
    <property type="component" value="Unassembled WGS sequence"/>
</dbReference>
<evidence type="ECO:0000313" key="3">
    <source>
        <dbReference type="Proteomes" id="UP001595952"/>
    </source>
</evidence>
<feature type="signal peptide" evidence="1">
    <location>
        <begin position="1"/>
        <end position="24"/>
    </location>
</feature>
<feature type="chain" id="PRO_5045220257" description="OstA family protein" evidence="1">
    <location>
        <begin position="25"/>
        <end position="222"/>
    </location>
</feature>